<dbReference type="PANTHER" id="PTHR32022:SF10">
    <property type="entry name" value="D-GLUTAMATE CYCLASE, MITOCHONDRIAL"/>
    <property type="match status" value="1"/>
</dbReference>
<evidence type="ECO:0000313" key="4">
    <source>
        <dbReference type="EMBL" id="PIK49013.1"/>
    </source>
</evidence>
<feature type="coiled-coil region" evidence="3">
    <location>
        <begin position="12"/>
        <end position="46"/>
    </location>
</feature>
<comment type="similarity">
    <text evidence="1">Belongs to the D-glutamate cyclase family.</text>
</comment>
<dbReference type="GO" id="GO:0047820">
    <property type="term" value="F:D-glutamate cyclase activity"/>
    <property type="evidence" value="ECO:0007669"/>
    <property type="project" value="TreeGrafter"/>
</dbReference>
<organism evidence="4 5">
    <name type="scientific">Stichopus japonicus</name>
    <name type="common">Sea cucumber</name>
    <dbReference type="NCBI Taxonomy" id="307972"/>
    <lineage>
        <taxon>Eukaryota</taxon>
        <taxon>Metazoa</taxon>
        <taxon>Echinodermata</taxon>
        <taxon>Eleutherozoa</taxon>
        <taxon>Echinozoa</taxon>
        <taxon>Holothuroidea</taxon>
        <taxon>Aspidochirotacea</taxon>
        <taxon>Aspidochirotida</taxon>
        <taxon>Stichopodidae</taxon>
        <taxon>Apostichopus</taxon>
    </lineage>
</organism>
<comment type="caution">
    <text evidence="4">The sequence shown here is derived from an EMBL/GenBank/DDBJ whole genome shotgun (WGS) entry which is preliminary data.</text>
</comment>
<dbReference type="InterPro" id="IPR009906">
    <property type="entry name" value="D-Glu_cyclase"/>
</dbReference>
<keyword evidence="2" id="KW-0456">Lyase</keyword>
<protein>
    <submittedName>
        <fullName evidence="4">Uncharacterized protein</fullName>
    </submittedName>
</protein>
<dbReference type="SUPFAM" id="SSF160920">
    <property type="entry name" value="PSTPO5379-like"/>
    <property type="match status" value="1"/>
</dbReference>
<dbReference type="AlphaFoldDB" id="A0A2G8KLY0"/>
<dbReference type="EMBL" id="MRZV01000487">
    <property type="protein sequence ID" value="PIK49013.1"/>
    <property type="molecule type" value="Genomic_DNA"/>
</dbReference>
<dbReference type="Pfam" id="PF07286">
    <property type="entry name" value="D-Glu_cyclase"/>
    <property type="match status" value="1"/>
</dbReference>
<reference evidence="4 5" key="1">
    <citation type="journal article" date="2017" name="PLoS Biol.">
        <title>The sea cucumber genome provides insights into morphological evolution and visceral regeneration.</title>
        <authorList>
            <person name="Zhang X."/>
            <person name="Sun L."/>
            <person name="Yuan J."/>
            <person name="Sun Y."/>
            <person name="Gao Y."/>
            <person name="Zhang L."/>
            <person name="Li S."/>
            <person name="Dai H."/>
            <person name="Hamel J.F."/>
            <person name="Liu C."/>
            <person name="Yu Y."/>
            <person name="Liu S."/>
            <person name="Lin W."/>
            <person name="Guo K."/>
            <person name="Jin S."/>
            <person name="Xu P."/>
            <person name="Storey K.B."/>
            <person name="Huan P."/>
            <person name="Zhang T."/>
            <person name="Zhou Y."/>
            <person name="Zhang J."/>
            <person name="Lin C."/>
            <person name="Li X."/>
            <person name="Xing L."/>
            <person name="Huo D."/>
            <person name="Sun M."/>
            <person name="Wang L."/>
            <person name="Mercier A."/>
            <person name="Li F."/>
            <person name="Yang H."/>
            <person name="Xiang J."/>
        </authorList>
    </citation>
    <scope>NUCLEOTIDE SEQUENCE [LARGE SCALE GENOMIC DNA]</scope>
    <source>
        <strain evidence="4">Shaxun</strain>
        <tissue evidence="4">Muscle</tissue>
    </source>
</reference>
<evidence type="ECO:0000256" key="2">
    <source>
        <dbReference type="ARBA" id="ARBA00023239"/>
    </source>
</evidence>
<evidence type="ECO:0000313" key="5">
    <source>
        <dbReference type="Proteomes" id="UP000230750"/>
    </source>
</evidence>
<dbReference type="Gene3D" id="3.30.2040.10">
    <property type="entry name" value="PSTPO5379-like domain"/>
    <property type="match status" value="1"/>
</dbReference>
<dbReference type="STRING" id="307972.A0A2G8KLY0"/>
<gene>
    <name evidence="4" type="ORF">BSL78_14119</name>
</gene>
<evidence type="ECO:0000256" key="3">
    <source>
        <dbReference type="SAM" id="Coils"/>
    </source>
</evidence>
<dbReference type="InterPro" id="IPR038021">
    <property type="entry name" value="Putative_hydro-lyase"/>
</dbReference>
<dbReference type="PANTHER" id="PTHR32022">
    <property type="entry name" value="D-GLUTAMATE CYCLASE, MITOCHONDRIAL"/>
    <property type="match status" value="1"/>
</dbReference>
<proteinExistence type="inferred from homology"/>
<name>A0A2G8KLY0_STIJA</name>
<accession>A0A2G8KLY0</accession>
<sequence>MLKVSYKDRMSNEEVLNRVSEERKLLSELKNRKMQYMTKKMKMEMEMMIHYSVFNNQLFIFLISTQTNVMCKKRGHFNVELVVSMRPIRRDLIQRVFEISQPLTNAHGAPVHIGDPAILGINDLSLDECYGCKTNLVPGEVPVFWACGVTGLKAKLHR</sequence>
<evidence type="ECO:0000256" key="1">
    <source>
        <dbReference type="ARBA" id="ARBA00007896"/>
    </source>
</evidence>
<dbReference type="GO" id="GO:0006536">
    <property type="term" value="P:glutamate metabolic process"/>
    <property type="evidence" value="ECO:0007669"/>
    <property type="project" value="TreeGrafter"/>
</dbReference>
<dbReference type="OrthoDB" id="10262538at2759"/>
<keyword evidence="3" id="KW-0175">Coiled coil</keyword>
<dbReference type="Proteomes" id="UP000230750">
    <property type="component" value="Unassembled WGS sequence"/>
</dbReference>
<keyword evidence="5" id="KW-1185">Reference proteome</keyword>